<dbReference type="Proteomes" id="UP001206350">
    <property type="component" value="Unassembled WGS sequence"/>
</dbReference>
<dbReference type="RefSeq" id="WP_256891972.1">
    <property type="nucleotide sequence ID" value="NZ_JALJCU010000025.1"/>
</dbReference>
<accession>A0AAW5LCX0</accession>
<keyword evidence="2" id="KW-1185">Reference proteome</keyword>
<evidence type="ECO:0008006" key="3">
    <source>
        <dbReference type="Google" id="ProtNLM"/>
    </source>
</evidence>
<name>A0AAW5LCX0_9PAST</name>
<reference evidence="1 2" key="1">
    <citation type="journal article" date="2022" name="Microbiol. Spectr.">
        <title>Microbiota of the Pregnant Mouse: Characterization of the Bacterial Communities in the Oral Cavity, Lung, Intestine, and Vagina through Culture and DNA Sequencing.</title>
        <authorList>
            <person name="Greenberg J.M."/>
            <person name="Romero R."/>
            <person name="Winters A.D."/>
            <person name="Galaz J."/>
            <person name="Garcia-Flores V."/>
            <person name="Arenas-Hernandez M."/>
            <person name="Panzer J."/>
            <person name="Shaffer Z."/>
            <person name="Kracht D.J."/>
            <person name="Gomez-Lopez N."/>
            <person name="Theis K.R."/>
        </authorList>
    </citation>
    <scope>NUCLEOTIDE SEQUENCE [LARGE SCALE GENOMIC DNA]</scope>
    <source>
        <strain evidence="1 2">MAC-C1-H1</strain>
    </source>
</reference>
<organism evidence="1 2">
    <name type="scientific">Rodentibacter pneumotropicus</name>
    <dbReference type="NCBI Taxonomy" id="758"/>
    <lineage>
        <taxon>Bacteria</taxon>
        <taxon>Pseudomonadati</taxon>
        <taxon>Pseudomonadota</taxon>
        <taxon>Gammaproteobacteria</taxon>
        <taxon>Pasteurellales</taxon>
        <taxon>Pasteurellaceae</taxon>
        <taxon>Rodentibacter</taxon>
    </lineage>
</organism>
<proteinExistence type="predicted"/>
<evidence type="ECO:0000313" key="2">
    <source>
        <dbReference type="Proteomes" id="UP001206350"/>
    </source>
</evidence>
<protein>
    <recommendedName>
        <fullName evidence="3">Histidine kinase</fullName>
    </recommendedName>
</protein>
<gene>
    <name evidence="1" type="ORF">MUU45_001460</name>
</gene>
<dbReference type="AlphaFoldDB" id="A0AAW5LCX0"/>
<dbReference type="EMBL" id="JALJCU010000025">
    <property type="protein sequence ID" value="MCQ9121905.1"/>
    <property type="molecule type" value="Genomic_DNA"/>
</dbReference>
<sequence length="56" mass="6507">MILSTKFLVRTEQQGRRLRLAIAMEIVKQYGETLTLKDSEKFETGLLVEVWLPRGL</sequence>
<comment type="caution">
    <text evidence="1">The sequence shown here is derived from an EMBL/GenBank/DDBJ whole genome shotgun (WGS) entry which is preliminary data.</text>
</comment>
<evidence type="ECO:0000313" key="1">
    <source>
        <dbReference type="EMBL" id="MCQ9121905.1"/>
    </source>
</evidence>